<keyword evidence="9 11" id="KW-0472">Membrane</keyword>
<dbReference type="Proteomes" id="UP001164761">
    <property type="component" value="Chromosome"/>
</dbReference>
<evidence type="ECO:0000256" key="4">
    <source>
        <dbReference type="ARBA" id="ARBA00022475"/>
    </source>
</evidence>
<evidence type="ECO:0000313" key="14">
    <source>
        <dbReference type="Proteomes" id="UP001164761"/>
    </source>
</evidence>
<keyword evidence="7 11" id="KW-0378">Hydrolase</keyword>
<proteinExistence type="inferred from homology"/>
<sequence length="223" mass="24636">MFYVALAIIPGLLLLVFIYTRDQLHPEPKRQVFRLFILGAAIVLPAGVIERLMMNSRGFTEGGIEGRLITAFFVAGMIEEFLKASIFDRGVYQSHLVRRPVDCIVYAAAIGLGFATVENVMYVTSSGLMTAIVRSVTAVPAHFMFAIIMGYWFSKAKFRGSPKALAYIIPACVHGIYDTFALSSTVVADLVLVFFLLFLVETSARIMKRVRTATNGTATRYAT</sequence>
<feature type="transmembrane region" description="Helical" evidence="12">
    <location>
        <begin position="36"/>
        <end position="54"/>
    </location>
</feature>
<dbReference type="GO" id="GO:0008233">
    <property type="term" value="F:peptidase activity"/>
    <property type="evidence" value="ECO:0007669"/>
    <property type="project" value="UniProtKB-KW"/>
</dbReference>
<dbReference type="InterPro" id="IPR023596">
    <property type="entry name" value="Peptidase_PrsW_arch/bac"/>
</dbReference>
<feature type="transmembrane region" description="Helical" evidence="12">
    <location>
        <begin position="104"/>
        <end position="124"/>
    </location>
</feature>
<evidence type="ECO:0000256" key="1">
    <source>
        <dbReference type="ARBA" id="ARBA00004651"/>
    </source>
</evidence>
<dbReference type="RefSeq" id="WP_268008268.1">
    <property type="nucleotide sequence ID" value="NZ_BSUT01000001.1"/>
</dbReference>
<keyword evidence="14" id="KW-1185">Reference proteome</keyword>
<evidence type="ECO:0000256" key="5">
    <source>
        <dbReference type="ARBA" id="ARBA00022670"/>
    </source>
</evidence>
<dbReference type="EC" id="3.4.-.-" evidence="11"/>
<gene>
    <name evidence="13" type="ORF">NZD89_13850</name>
</gene>
<evidence type="ECO:0000256" key="3">
    <source>
        <dbReference type="ARBA" id="ARBA00018997"/>
    </source>
</evidence>
<organism evidence="13 14">
    <name type="scientific">Alicyclobacillus fastidiosus</name>
    <dbReference type="NCBI Taxonomy" id="392011"/>
    <lineage>
        <taxon>Bacteria</taxon>
        <taxon>Bacillati</taxon>
        <taxon>Bacillota</taxon>
        <taxon>Bacilli</taxon>
        <taxon>Bacillales</taxon>
        <taxon>Alicyclobacillaceae</taxon>
        <taxon>Alicyclobacillus</taxon>
    </lineage>
</organism>
<evidence type="ECO:0000256" key="9">
    <source>
        <dbReference type="ARBA" id="ARBA00023136"/>
    </source>
</evidence>
<evidence type="ECO:0000256" key="6">
    <source>
        <dbReference type="ARBA" id="ARBA00022692"/>
    </source>
</evidence>
<feature type="transmembrane region" description="Helical" evidence="12">
    <location>
        <begin position="180"/>
        <end position="200"/>
    </location>
</feature>
<reference evidence="13" key="1">
    <citation type="submission" date="2022-08" db="EMBL/GenBank/DDBJ databases">
        <title>Alicyclobacillus fastidiosus DSM 17978, complete genome.</title>
        <authorList>
            <person name="Wang Q."/>
            <person name="Cai R."/>
            <person name="Wang Z."/>
        </authorList>
    </citation>
    <scope>NUCLEOTIDE SEQUENCE</scope>
    <source>
        <strain evidence="13">DSM 17978</strain>
    </source>
</reference>
<dbReference type="PIRSF" id="PIRSF016933">
    <property type="entry name" value="PrsW"/>
    <property type="match status" value="1"/>
</dbReference>
<name>A0ABY6ZNF4_9BACL</name>
<evidence type="ECO:0000256" key="11">
    <source>
        <dbReference type="PIRNR" id="PIRNR016933"/>
    </source>
</evidence>
<accession>A0ABY6ZNF4</accession>
<evidence type="ECO:0000313" key="13">
    <source>
        <dbReference type="EMBL" id="WAH44372.1"/>
    </source>
</evidence>
<dbReference type="Pfam" id="PF13367">
    <property type="entry name" value="PrsW-protease"/>
    <property type="match status" value="1"/>
</dbReference>
<evidence type="ECO:0000256" key="7">
    <source>
        <dbReference type="ARBA" id="ARBA00022801"/>
    </source>
</evidence>
<dbReference type="PANTHER" id="PTHR36844">
    <property type="entry name" value="PROTEASE PRSW"/>
    <property type="match status" value="1"/>
</dbReference>
<evidence type="ECO:0000256" key="10">
    <source>
        <dbReference type="ARBA" id="ARBA00030345"/>
    </source>
</evidence>
<comment type="function">
    <text evidence="11">Involved in the degradation of specific anti-sigma factors.</text>
</comment>
<comment type="subcellular location">
    <subcellularLocation>
        <location evidence="1">Cell membrane</location>
        <topology evidence="1">Multi-pass membrane protein</topology>
    </subcellularLocation>
</comment>
<feature type="transmembrane region" description="Helical" evidence="12">
    <location>
        <begin position="131"/>
        <end position="153"/>
    </location>
</feature>
<dbReference type="GO" id="GO:0006508">
    <property type="term" value="P:proteolysis"/>
    <property type="evidence" value="ECO:0007669"/>
    <property type="project" value="UniProtKB-KW"/>
</dbReference>
<protein>
    <recommendedName>
        <fullName evidence="3 11">Protease PrsW</fullName>
        <ecNumber evidence="11">3.4.-.-</ecNumber>
    </recommendedName>
    <alternativeName>
        <fullName evidence="10 11">Protease responsible for activating sigma-W</fullName>
    </alternativeName>
</protein>
<evidence type="ECO:0000256" key="8">
    <source>
        <dbReference type="ARBA" id="ARBA00022989"/>
    </source>
</evidence>
<dbReference type="PANTHER" id="PTHR36844:SF1">
    <property type="entry name" value="PROTEASE PRSW"/>
    <property type="match status" value="1"/>
</dbReference>
<dbReference type="EMBL" id="CP104067">
    <property type="protein sequence ID" value="WAH44372.1"/>
    <property type="molecule type" value="Genomic_DNA"/>
</dbReference>
<evidence type="ECO:0000256" key="12">
    <source>
        <dbReference type="SAM" id="Phobius"/>
    </source>
</evidence>
<keyword evidence="8 12" id="KW-1133">Transmembrane helix</keyword>
<keyword evidence="6 12" id="KW-0812">Transmembrane</keyword>
<keyword evidence="5 11" id="KW-0645">Protease</keyword>
<dbReference type="InterPro" id="IPR026898">
    <property type="entry name" value="PrsW"/>
</dbReference>
<comment type="similarity">
    <text evidence="2 11">Belongs to the protease PrsW family.</text>
</comment>
<evidence type="ECO:0000256" key="2">
    <source>
        <dbReference type="ARBA" id="ARBA00009165"/>
    </source>
</evidence>
<keyword evidence="4 11" id="KW-1003">Cell membrane</keyword>